<dbReference type="EMBL" id="RCHR01000001">
    <property type="protein sequence ID" value="RLL48442.1"/>
    <property type="molecule type" value="Genomic_DNA"/>
</dbReference>
<feature type="compositionally biased region" description="Basic and acidic residues" evidence="1">
    <location>
        <begin position="1"/>
        <end position="13"/>
    </location>
</feature>
<name>A0A498DE08_9BACI</name>
<comment type="caution">
    <text evidence="2">The sequence shown here is derived from an EMBL/GenBank/DDBJ whole genome shotgun (WGS) entry which is preliminary data.</text>
</comment>
<accession>A0A498DE08</accession>
<evidence type="ECO:0000313" key="3">
    <source>
        <dbReference type="Proteomes" id="UP000270219"/>
    </source>
</evidence>
<protein>
    <submittedName>
        <fullName evidence="2">Uncharacterized protein</fullName>
    </submittedName>
</protein>
<proteinExistence type="predicted"/>
<dbReference type="Proteomes" id="UP000270219">
    <property type="component" value="Unassembled WGS sequence"/>
</dbReference>
<sequence length="67" mass="7880">MREPRKRFNDVKPHQMPKHFGHSLIGPVYIRDAKSHQTLKNVDREVSSPALEFSYGEISLEQYLKLE</sequence>
<reference evidence="2 3" key="1">
    <citation type="submission" date="2018-10" db="EMBL/GenBank/DDBJ databases">
        <title>Oceanobacillus sp. YLB-02 draft genome.</title>
        <authorList>
            <person name="Yu L."/>
        </authorList>
    </citation>
    <scope>NUCLEOTIDE SEQUENCE [LARGE SCALE GENOMIC DNA]</scope>
    <source>
        <strain evidence="2 3">YLB-02</strain>
    </source>
</reference>
<organism evidence="2 3">
    <name type="scientific">Oceanobacillus piezotolerans</name>
    <dbReference type="NCBI Taxonomy" id="2448030"/>
    <lineage>
        <taxon>Bacteria</taxon>
        <taxon>Bacillati</taxon>
        <taxon>Bacillota</taxon>
        <taxon>Bacilli</taxon>
        <taxon>Bacillales</taxon>
        <taxon>Bacillaceae</taxon>
        <taxon>Oceanobacillus</taxon>
    </lineage>
</organism>
<gene>
    <name evidence="2" type="ORF">D8M04_04055</name>
</gene>
<dbReference type="AlphaFoldDB" id="A0A498DE08"/>
<dbReference type="OrthoDB" id="9811740at2"/>
<evidence type="ECO:0000256" key="1">
    <source>
        <dbReference type="SAM" id="MobiDB-lite"/>
    </source>
</evidence>
<keyword evidence="3" id="KW-1185">Reference proteome</keyword>
<dbReference type="RefSeq" id="WP_121521596.1">
    <property type="nucleotide sequence ID" value="NZ_RCHR01000001.1"/>
</dbReference>
<evidence type="ECO:0000313" key="2">
    <source>
        <dbReference type="EMBL" id="RLL48442.1"/>
    </source>
</evidence>
<feature type="region of interest" description="Disordered" evidence="1">
    <location>
        <begin position="1"/>
        <end position="22"/>
    </location>
</feature>